<dbReference type="Proteomes" id="UP000011543">
    <property type="component" value="Unassembled WGS sequence"/>
</dbReference>
<evidence type="ECO:0000313" key="4">
    <source>
        <dbReference type="EMBL" id="ELY24920.1"/>
    </source>
</evidence>
<organism evidence="3 5">
    <name type="scientific">Natrialba magadii (strain ATCC 43099 / DSM 3394 / CCM 3739 / CIP 104546 / IAM 13178 / JCM 8861 / NBRC 102185 / NCIMB 2190 / MS3)</name>
    <name type="common">Natronobacterium magadii</name>
    <dbReference type="NCBI Taxonomy" id="547559"/>
    <lineage>
        <taxon>Archaea</taxon>
        <taxon>Methanobacteriati</taxon>
        <taxon>Methanobacteriota</taxon>
        <taxon>Stenosarchaea group</taxon>
        <taxon>Halobacteria</taxon>
        <taxon>Halobacteriales</taxon>
        <taxon>Natrialbaceae</taxon>
        <taxon>Natrialba</taxon>
    </lineage>
</organism>
<evidence type="ECO:0000313" key="5">
    <source>
        <dbReference type="Proteomes" id="UP000001879"/>
    </source>
</evidence>
<dbReference type="GeneID" id="8824001"/>
<dbReference type="KEGG" id="nmg:Nmag_1169"/>
<dbReference type="OrthoDB" id="204191at2157"/>
<dbReference type="PATRIC" id="fig|547559.17.peg.3619"/>
<evidence type="ECO:0000313" key="3">
    <source>
        <dbReference type="EMBL" id="ADD04753.1"/>
    </source>
</evidence>
<dbReference type="PaxDb" id="547559-Nmag_1169"/>
<keyword evidence="5" id="KW-1185">Reference proteome</keyword>
<dbReference type="eggNOG" id="arCOG09162">
    <property type="taxonomic scope" value="Archaea"/>
</dbReference>
<evidence type="ECO:0000313" key="6">
    <source>
        <dbReference type="Proteomes" id="UP000011543"/>
    </source>
</evidence>
<dbReference type="Pfam" id="PF24379">
    <property type="entry name" value="DUF7535"/>
    <property type="match status" value="1"/>
</dbReference>
<reference evidence="3 5" key="2">
    <citation type="journal article" date="2012" name="BMC Genomics">
        <title>A comparative genomics perspective on the genetic content of the alkaliphilic haloarchaeon Natrialba magadii ATCC 43099T.</title>
        <authorList>
            <person name="Siddaramappa S."/>
            <person name="Challacombe J.F."/>
            <person name="Decastro R.E."/>
            <person name="Pfeiffer F."/>
            <person name="Sastre D.E."/>
            <person name="Gimenez M.I."/>
            <person name="Paggi R.A."/>
            <person name="Detter J.C."/>
            <person name="Davenport K.W."/>
            <person name="Goodwin L.A."/>
            <person name="Kyrpides N."/>
            <person name="Tapia R."/>
            <person name="Pitluck S."/>
            <person name="Lucas S."/>
            <person name="Woyke T."/>
            <person name="Maupin-Furlow J.A."/>
        </authorList>
    </citation>
    <scope>NUCLEOTIDE SEQUENCE [LARGE SCALE GENOMIC DNA]</scope>
    <source>
        <strain evidence="3">ATCC 43099</strain>
        <strain evidence="5">ATCC 43099 / DSM 3394 / CCM 3739 / CIP 104546 / IAM 13178 / JCM 8861 / NBRC 102185 / NCIMB 2190 / MS3</strain>
    </source>
</reference>
<protein>
    <submittedName>
        <fullName evidence="3">Uncharacterized protein</fullName>
    </submittedName>
</protein>
<accession>D3SS27</accession>
<feature type="transmembrane region" description="Helical" evidence="2">
    <location>
        <begin position="20"/>
        <end position="46"/>
    </location>
</feature>
<dbReference type="Proteomes" id="UP000001879">
    <property type="component" value="Chromosome"/>
</dbReference>
<keyword evidence="2" id="KW-0472">Membrane</keyword>
<evidence type="ECO:0000256" key="1">
    <source>
        <dbReference type="SAM" id="MobiDB-lite"/>
    </source>
</evidence>
<reference evidence="5" key="1">
    <citation type="submission" date="2010-02" db="EMBL/GenBank/DDBJ databases">
        <title>Complete sequence of chromosome of Natrialba magadii ATCC 43099.</title>
        <authorList>
            <consortium name="US DOE Joint Genome Institute"/>
            <person name="Lucas S."/>
            <person name="Copeland A."/>
            <person name="Lapidus A."/>
            <person name="Cheng J.-F."/>
            <person name="Bruce D."/>
            <person name="Goodwin L."/>
            <person name="Pitluck S."/>
            <person name="Davenport K."/>
            <person name="Saunders E."/>
            <person name="Detter J.C."/>
            <person name="Han C."/>
            <person name="Tapia R."/>
            <person name="Land M."/>
            <person name="Hauser L."/>
            <person name="Kyrpides N."/>
            <person name="Mikhailova N."/>
            <person name="De Castro R.E."/>
            <person name="Maupin-Furlow J.A."/>
            <person name="Woyke T."/>
        </authorList>
    </citation>
    <scope>NUCLEOTIDE SEQUENCE [LARGE SCALE GENOMIC DNA]</scope>
    <source>
        <strain evidence="5">ATCC 43099 / DSM 3394 / CCM 3739 / CIP 104546 / IAM 13178 / JCM 8861 / NBRC 102185 / NCIMB 2190 / MS3</strain>
    </source>
</reference>
<keyword evidence="2" id="KW-0812">Transmembrane</keyword>
<evidence type="ECO:0000256" key="2">
    <source>
        <dbReference type="SAM" id="Phobius"/>
    </source>
</evidence>
<dbReference type="InterPro" id="IPR055957">
    <property type="entry name" value="DUF7535"/>
</dbReference>
<name>D3SS27_NATMM</name>
<gene>
    <name evidence="3" type="ordered locus">Nmag_1169</name>
    <name evidence="4" type="ORF">C500_18368</name>
</gene>
<feature type="region of interest" description="Disordered" evidence="1">
    <location>
        <begin position="53"/>
        <end position="81"/>
    </location>
</feature>
<dbReference type="RefSeq" id="WP_004217050.1">
    <property type="nucleotide sequence ID" value="NC_013922.1"/>
</dbReference>
<dbReference type="HOGENOM" id="CLU_179753_0_0_2"/>
<dbReference type="EMBL" id="CP001932">
    <property type="protein sequence ID" value="ADD04753.1"/>
    <property type="molecule type" value="Genomic_DNA"/>
</dbReference>
<proteinExistence type="predicted"/>
<feature type="compositionally biased region" description="Basic and acidic residues" evidence="1">
    <location>
        <begin position="58"/>
        <end position="75"/>
    </location>
</feature>
<reference evidence="4 6" key="3">
    <citation type="journal article" date="2014" name="PLoS Genet.">
        <title>Phylogenetically driven sequencing of extremely halophilic archaea reveals strategies for static and dynamic osmo-response.</title>
        <authorList>
            <person name="Becker E.A."/>
            <person name="Seitzer P.M."/>
            <person name="Tritt A."/>
            <person name="Larsen D."/>
            <person name="Krusor M."/>
            <person name="Yao A.I."/>
            <person name="Wu D."/>
            <person name="Madern D."/>
            <person name="Eisen J.A."/>
            <person name="Darling A.E."/>
            <person name="Facciotti M.T."/>
        </authorList>
    </citation>
    <scope>NUCLEOTIDE SEQUENCE [LARGE SCALE GENOMIC DNA]</scope>
    <source>
        <strain evidence="6">ATCC 43099 / DSM 3394 / CCM 3739 / CIP 104546 / IAM 13178 / JCM 8861 / NBRC 102185 / NCIMB 2190 / MS3</strain>
        <strain evidence="4">MS-3</strain>
    </source>
</reference>
<sequence>MSTKVSESTGYMPNRQMSAFGYVMAVAIALLLLPALPVIAVVWLLWRAFVAEDPPESSYERWRTETANRERDREPNSPNGA</sequence>
<keyword evidence="2" id="KW-1133">Transmembrane helix</keyword>
<dbReference type="AlphaFoldDB" id="D3SS27"/>
<dbReference type="EMBL" id="AOHS01000057">
    <property type="protein sequence ID" value="ELY24920.1"/>
    <property type="molecule type" value="Genomic_DNA"/>
</dbReference>
<reference evidence="3" key="4">
    <citation type="submission" date="2016-09" db="EMBL/GenBank/DDBJ databases">
        <authorList>
            <person name="Pfeiffer F."/>
        </authorList>
    </citation>
    <scope>NUCLEOTIDE SEQUENCE</scope>
    <source>
        <strain evidence="3">ATCC 43099</strain>
    </source>
</reference>